<dbReference type="Pfam" id="PF02519">
    <property type="entry name" value="Auxin_inducible"/>
    <property type="match status" value="1"/>
</dbReference>
<organism evidence="2 3">
    <name type="scientific">Nelumbo nucifera</name>
    <name type="common">Sacred lotus</name>
    <dbReference type="NCBI Taxonomy" id="4432"/>
    <lineage>
        <taxon>Eukaryota</taxon>
        <taxon>Viridiplantae</taxon>
        <taxon>Streptophyta</taxon>
        <taxon>Embryophyta</taxon>
        <taxon>Tracheophyta</taxon>
        <taxon>Spermatophyta</taxon>
        <taxon>Magnoliopsida</taxon>
        <taxon>Proteales</taxon>
        <taxon>Nelumbonaceae</taxon>
        <taxon>Nelumbo</taxon>
    </lineage>
</organism>
<dbReference type="PANTHER" id="PTHR31175">
    <property type="entry name" value="AUXIN-RESPONSIVE FAMILY PROTEIN"/>
    <property type="match status" value="1"/>
</dbReference>
<dbReference type="AlphaFoldDB" id="A0A1U7Z5T1"/>
<evidence type="ECO:0000256" key="1">
    <source>
        <dbReference type="ARBA" id="ARBA00006974"/>
    </source>
</evidence>
<evidence type="ECO:0000313" key="3">
    <source>
        <dbReference type="RefSeq" id="XP_010242835.1"/>
    </source>
</evidence>
<dbReference type="RefSeq" id="XP_010242835.1">
    <property type="nucleotide sequence ID" value="XM_010244533.1"/>
</dbReference>
<dbReference type="GeneID" id="104587081"/>
<dbReference type="KEGG" id="nnu:104587081"/>
<sequence>MINPKRLVEMARRWRKAAAAGSLRISLPRAHGHGHGHRGAAVADKGHFVVYTIDKKRFVIPLQYLNHSIVVELFKMSEEEFGLPSNGPITLPCDSVFMEYVVSFLGSRLIDSLEKDLLLSTMAGRCCVSSTSSLPHAHRQTNQQLLVHGL</sequence>
<dbReference type="GO" id="GO:0009733">
    <property type="term" value="P:response to auxin"/>
    <property type="evidence" value="ECO:0007669"/>
    <property type="project" value="InterPro"/>
</dbReference>
<protein>
    <submittedName>
        <fullName evidence="3">Auxin-responsive protein SAUR68-like</fullName>
    </submittedName>
</protein>
<dbReference type="OrthoDB" id="1936278at2759"/>
<dbReference type="InterPro" id="IPR003676">
    <property type="entry name" value="SAUR_fam"/>
</dbReference>
<dbReference type="Proteomes" id="UP000189703">
    <property type="component" value="Unplaced"/>
</dbReference>
<reference evidence="3" key="1">
    <citation type="submission" date="2025-08" db="UniProtKB">
        <authorList>
            <consortium name="RefSeq"/>
        </authorList>
    </citation>
    <scope>IDENTIFICATION</scope>
</reference>
<dbReference type="PANTHER" id="PTHR31175:SF122">
    <property type="entry name" value="AUXIN-RESPONSIVE PROTEIN SAUR64-LIKE"/>
    <property type="match status" value="1"/>
</dbReference>
<dbReference type="eggNOG" id="ENOG502S4GQ">
    <property type="taxonomic scope" value="Eukaryota"/>
</dbReference>
<comment type="similarity">
    <text evidence="1">Belongs to the ARG7 family.</text>
</comment>
<dbReference type="OMA" id="EFGFANK"/>
<keyword evidence="2" id="KW-1185">Reference proteome</keyword>
<name>A0A1U7Z5T1_NELNU</name>
<evidence type="ECO:0000313" key="2">
    <source>
        <dbReference type="Proteomes" id="UP000189703"/>
    </source>
</evidence>
<gene>
    <name evidence="3" type="primary">LOC104587081</name>
</gene>
<accession>A0A1U7Z5T1</accession>
<proteinExistence type="inferred from homology"/>